<evidence type="ECO:0000313" key="2">
    <source>
        <dbReference type="Proteomes" id="UP000663841"/>
    </source>
</evidence>
<dbReference type="Proteomes" id="UP000663841">
    <property type="component" value="Unassembled WGS sequence"/>
</dbReference>
<comment type="caution">
    <text evidence="1">The sequence shown here is derived from an EMBL/GenBank/DDBJ whole genome shotgun (WGS) entry which is preliminary data.</text>
</comment>
<sequence length="142" mass="14990">MVPRTTSVTDALAAVKGATQYVTSDLNSFTGVIDTAKAVQLAANMVQLEDCIDAAKTAMSTTRGTLRLVYMTNAPLALTQVGEKLQSVKNLKSIRGVGSQLVPIKSGVDALVTEMTLKAQDADRDEIQSLAGPLLSHFSLPL</sequence>
<dbReference type="AlphaFoldDB" id="A0A8H2XJC1"/>
<accession>A0A8H2XJC1</accession>
<organism evidence="1 2">
    <name type="scientific">Rhizoctonia solani</name>
    <dbReference type="NCBI Taxonomy" id="456999"/>
    <lineage>
        <taxon>Eukaryota</taxon>
        <taxon>Fungi</taxon>
        <taxon>Dikarya</taxon>
        <taxon>Basidiomycota</taxon>
        <taxon>Agaricomycotina</taxon>
        <taxon>Agaricomycetes</taxon>
        <taxon>Cantharellales</taxon>
        <taxon>Ceratobasidiaceae</taxon>
        <taxon>Rhizoctonia</taxon>
    </lineage>
</organism>
<name>A0A8H2XJC1_9AGAM</name>
<dbReference type="EMBL" id="CAJMWW010000083">
    <property type="protein sequence ID" value="CAE6429038.1"/>
    <property type="molecule type" value="Genomic_DNA"/>
</dbReference>
<proteinExistence type="predicted"/>
<protein>
    <submittedName>
        <fullName evidence="1">Uncharacterized protein</fullName>
    </submittedName>
</protein>
<evidence type="ECO:0000313" key="1">
    <source>
        <dbReference type="EMBL" id="CAE6429038.1"/>
    </source>
</evidence>
<gene>
    <name evidence="1" type="ORF">RDB_LOCUS62715</name>
</gene>
<reference evidence="1" key="1">
    <citation type="submission" date="2021-01" db="EMBL/GenBank/DDBJ databases">
        <authorList>
            <person name="Kaushik A."/>
        </authorList>
    </citation>
    <scope>NUCLEOTIDE SEQUENCE</scope>
    <source>
        <strain evidence="1">AG3-T5</strain>
    </source>
</reference>